<keyword evidence="5" id="KW-1185">Reference proteome</keyword>
<evidence type="ECO:0000256" key="1">
    <source>
        <dbReference type="SAM" id="Coils"/>
    </source>
</evidence>
<evidence type="ECO:0000256" key="2">
    <source>
        <dbReference type="SAM" id="MobiDB-lite"/>
    </source>
</evidence>
<keyword evidence="1" id="KW-0175">Coiled coil</keyword>
<dbReference type="Proteomes" id="UP001152797">
    <property type="component" value="Unassembled WGS sequence"/>
</dbReference>
<evidence type="ECO:0000313" key="3">
    <source>
        <dbReference type="EMBL" id="CAI3985737.1"/>
    </source>
</evidence>
<dbReference type="AlphaFoldDB" id="A0A9P1C6U5"/>
<name>A0A9P1C6U5_9DINO</name>
<dbReference type="EMBL" id="CAMXCT010001013">
    <property type="protein sequence ID" value="CAI3985737.1"/>
    <property type="molecule type" value="Genomic_DNA"/>
</dbReference>
<reference evidence="3" key="1">
    <citation type="submission" date="2022-10" db="EMBL/GenBank/DDBJ databases">
        <authorList>
            <person name="Chen Y."/>
            <person name="Dougan E. K."/>
            <person name="Chan C."/>
            <person name="Rhodes N."/>
            <person name="Thang M."/>
        </authorList>
    </citation>
    <scope>NUCLEOTIDE SEQUENCE</scope>
</reference>
<organism evidence="3">
    <name type="scientific">Cladocopium goreaui</name>
    <dbReference type="NCBI Taxonomy" id="2562237"/>
    <lineage>
        <taxon>Eukaryota</taxon>
        <taxon>Sar</taxon>
        <taxon>Alveolata</taxon>
        <taxon>Dinophyceae</taxon>
        <taxon>Suessiales</taxon>
        <taxon>Symbiodiniaceae</taxon>
        <taxon>Cladocopium</taxon>
    </lineage>
</organism>
<evidence type="ECO:0000313" key="5">
    <source>
        <dbReference type="Proteomes" id="UP001152797"/>
    </source>
</evidence>
<comment type="caution">
    <text evidence="3">The sequence shown here is derived from an EMBL/GenBank/DDBJ whole genome shotgun (WGS) entry which is preliminary data.</text>
</comment>
<gene>
    <name evidence="3" type="ORF">C1SCF055_LOCUS13154</name>
</gene>
<sequence length="1174" mass="131254">MVAHVLQQFQHVDEHTLKQLQLDLYELGKFAAFGFESNMVPWPVGIAIAISMVRKQRKCLANQLVTNHKEKKQVVVPHSLVVASPQCKIWVHLSVLMASKNNRVRGGTSHTHPSVPVMNLAQLSHVLILHPESKLVMLVLSRRGGHSHKHPSAGWPLPQTSEKSKSCPVQSVARSQCLPSAQAPPPTNGGVLGFESNKRQELLPVQPLTGTTLAGASSQNIDEHNSINRACEEDEYDKTATAATDQQWQQIWAFAWIIANLSGCMPTGILPKQAEGWRYLFAKHLLDTDEHLQVISSLALGGTKHDPELSHKLTELLVEHGVWADRATERATTIMEKIPHGSIRNALAAKRPWAELKQAANQVRPMLKLIMQDELDFQIATRASHRNQFGRKPVKAAKRQPELPRPPLVVTASELEVPPGVFKQQDGSVLGSLRADQVQPNAEGVVLVDQAEAAAVLKLPRPVTQKGLAVLVLATKENEQHHEGEPIRFPAMCHQTQEPIIASGYLYQLGSQSVQRNEPAVKLAVDERQIEAIRCIVYQDQAGALWDEMQAHPVKTIFTNEPLLQADQQGESQVIDVWDRQWVTKRYEKVKAKTADMFVFSFRMIADRAPELITKSGTGGIYYEPCQHKMLYSLGPLPYSTTKAAISKLLKAWQWEARPLQPRGRSQDGNGVQWTIQATSDPSHWIYVLQHGDVLISKLHEEKQLEPTMPYSIVASRRTMQHLQSTGDVDPWIANDPWKQPNRPKQQPTSHHPPPTLPAAAMATLESNVEKRIMSAIAPKLAQCDPDVPMEVDAFESRVSRLEQQLSQVQAHQSTMEQKVYQIDQTVQQVQHSQSSVETSVHQMQHQLDQQSHHITHALDRKMAEQMDKIEALLAKRGRHELGEAAVPGPHIFANANTTGLMGKSTNLAALSSYSATFAVQETHLTAQGIGRFKKEITWQNTKFNLTHGVQILDDHQFRLPTEAANALEDSILSKELIGDIPTILDSFENEWAPRWKKHDNVAAEEWQAARDFLQTALPKRETTFPPITPTLWRKTVNSKRKGAAVGPDGISKQDLQHMPLSTLEQLISMIQQVEKGMADFCLMLDLQIDPAKSYAWANTPAGRKLIQDAAVNRKYYSRGLGGHMNYTRLCHGAGKEEICAMTKMVYQSGSSDVRAVNLVKESFWHGNNMYKGW</sequence>
<dbReference type="EMBL" id="CAMXCT030001013">
    <property type="protein sequence ID" value="CAL4773049.1"/>
    <property type="molecule type" value="Genomic_DNA"/>
</dbReference>
<protein>
    <submittedName>
        <fullName evidence="3">Uncharacterized protein</fullName>
    </submittedName>
</protein>
<dbReference type="EMBL" id="CAMXCT020001013">
    <property type="protein sequence ID" value="CAL1139112.1"/>
    <property type="molecule type" value="Genomic_DNA"/>
</dbReference>
<accession>A0A9P1C6U5</accession>
<proteinExistence type="predicted"/>
<feature type="coiled-coil region" evidence="1">
    <location>
        <begin position="792"/>
        <end position="819"/>
    </location>
</feature>
<feature type="region of interest" description="Disordered" evidence="2">
    <location>
        <begin position="727"/>
        <end position="757"/>
    </location>
</feature>
<reference evidence="4 5" key="2">
    <citation type="submission" date="2024-05" db="EMBL/GenBank/DDBJ databases">
        <authorList>
            <person name="Chen Y."/>
            <person name="Shah S."/>
            <person name="Dougan E. K."/>
            <person name="Thang M."/>
            <person name="Chan C."/>
        </authorList>
    </citation>
    <scope>NUCLEOTIDE SEQUENCE [LARGE SCALE GENOMIC DNA]</scope>
</reference>
<evidence type="ECO:0000313" key="4">
    <source>
        <dbReference type="EMBL" id="CAL4773049.1"/>
    </source>
</evidence>